<gene>
    <name evidence="1" type="ORF">KCTCHS21_14480</name>
</gene>
<dbReference type="EMBL" id="AP019400">
    <property type="protein sequence ID" value="BBI32049.1"/>
    <property type="molecule type" value="Genomic_DNA"/>
</dbReference>
<dbReference type="AlphaFoldDB" id="A0A3T1D203"/>
<reference evidence="1 2" key="1">
    <citation type="submission" date="2019-01" db="EMBL/GenBank/DDBJ databases">
        <title>Complete genome sequence of Cohnella hallensis HS21 isolated from Korean fir (Abies koreana) rhizospheric soil.</title>
        <authorList>
            <person name="Jiang L."/>
            <person name="Kang S.W."/>
            <person name="Kim S."/>
            <person name="Jung J."/>
            <person name="Kim C.Y."/>
            <person name="Kim D.H."/>
            <person name="Kim S.W."/>
            <person name="Lee J."/>
        </authorList>
    </citation>
    <scope>NUCLEOTIDE SEQUENCE [LARGE SCALE GENOMIC DNA]</scope>
    <source>
        <strain evidence="1 2">HS21</strain>
    </source>
</reference>
<keyword evidence="2" id="KW-1185">Reference proteome</keyword>
<protein>
    <submittedName>
        <fullName evidence="1">Uncharacterized protein</fullName>
    </submittedName>
</protein>
<dbReference type="RefSeq" id="WP_157993975.1">
    <property type="nucleotide sequence ID" value="NZ_AP019400.1"/>
</dbReference>
<dbReference type="Proteomes" id="UP000289856">
    <property type="component" value="Chromosome"/>
</dbReference>
<proteinExistence type="predicted"/>
<evidence type="ECO:0000313" key="2">
    <source>
        <dbReference type="Proteomes" id="UP000289856"/>
    </source>
</evidence>
<evidence type="ECO:0000313" key="1">
    <source>
        <dbReference type="EMBL" id="BBI32049.1"/>
    </source>
</evidence>
<organism evidence="1 2">
    <name type="scientific">Cohnella abietis</name>
    <dbReference type="NCBI Taxonomy" id="2507935"/>
    <lineage>
        <taxon>Bacteria</taxon>
        <taxon>Bacillati</taxon>
        <taxon>Bacillota</taxon>
        <taxon>Bacilli</taxon>
        <taxon>Bacillales</taxon>
        <taxon>Paenibacillaceae</taxon>
        <taxon>Cohnella</taxon>
    </lineage>
</organism>
<sequence length="54" mass="5920">MAVNFQGKSNAELEGVVKEIIKTLGQHGVTLGEAKKVFEIIETLLLDQPINLEL</sequence>
<dbReference type="KEGG" id="cohn:KCTCHS21_14480"/>
<name>A0A3T1D203_9BACL</name>
<accession>A0A3T1D203</accession>